<dbReference type="RefSeq" id="XP_043136329.1">
    <property type="nucleotide sequence ID" value="XM_043278562.1"/>
</dbReference>
<dbReference type="GO" id="GO:0008720">
    <property type="term" value="F:D-lactate dehydrogenase (NAD+) activity"/>
    <property type="evidence" value="ECO:0007669"/>
    <property type="project" value="TreeGrafter"/>
</dbReference>
<evidence type="ECO:0000259" key="3">
    <source>
        <dbReference type="Pfam" id="PF02913"/>
    </source>
</evidence>
<dbReference type="Proteomes" id="UP000637239">
    <property type="component" value="Chromosome 4"/>
</dbReference>
<dbReference type="InterPro" id="IPR004113">
    <property type="entry name" value="FAD-bd_oxidored_4_C"/>
</dbReference>
<protein>
    <recommendedName>
        <fullName evidence="3">FAD-binding oxidoreductase/transferase type 4 C-terminal domain-containing protein</fullName>
    </recommendedName>
</protein>
<feature type="domain" description="FAD-binding oxidoreductase/transferase type 4 C-terminal" evidence="3">
    <location>
        <begin position="102"/>
        <end position="151"/>
    </location>
</feature>
<reference evidence="4" key="1">
    <citation type="submission" date="2021-01" db="EMBL/GenBank/DDBJ databases">
        <authorList>
            <consortium name="Aspergillus chevalieri M1 genome sequencing consortium"/>
            <person name="Kazuki M."/>
            <person name="Futagami T."/>
        </authorList>
    </citation>
    <scope>NUCLEOTIDE SEQUENCE</scope>
    <source>
        <strain evidence="4">M1</strain>
    </source>
</reference>
<dbReference type="InterPro" id="IPR002110">
    <property type="entry name" value="Ankyrin_rpt"/>
</dbReference>
<evidence type="ECO:0000256" key="2">
    <source>
        <dbReference type="ARBA" id="ARBA00023002"/>
    </source>
</evidence>
<keyword evidence="2" id="KW-0560">Oxidoreductase</keyword>
<dbReference type="PANTHER" id="PTHR11748:SF111">
    <property type="entry name" value="D-LACTATE DEHYDROGENASE, MITOCHONDRIAL-RELATED"/>
    <property type="match status" value="1"/>
</dbReference>
<name>A0A7R7VN90_ASPCH</name>
<dbReference type="PANTHER" id="PTHR11748">
    <property type="entry name" value="D-LACTATE DEHYDROGENASE"/>
    <property type="match status" value="1"/>
</dbReference>
<dbReference type="GO" id="GO:1903457">
    <property type="term" value="P:lactate catabolic process"/>
    <property type="evidence" value="ECO:0007669"/>
    <property type="project" value="TreeGrafter"/>
</dbReference>
<evidence type="ECO:0000313" key="5">
    <source>
        <dbReference type="Proteomes" id="UP000637239"/>
    </source>
</evidence>
<dbReference type="Gene3D" id="1.25.40.20">
    <property type="entry name" value="Ankyrin repeat-containing domain"/>
    <property type="match status" value="1"/>
</dbReference>
<dbReference type="AlphaFoldDB" id="A0A7R7VN90"/>
<dbReference type="Pfam" id="PF12796">
    <property type="entry name" value="Ank_2"/>
    <property type="match status" value="1"/>
</dbReference>
<proteinExistence type="predicted"/>
<gene>
    <name evidence="4" type="ORF">ACHE_40371S</name>
</gene>
<dbReference type="InterPro" id="IPR036770">
    <property type="entry name" value="Ankyrin_rpt-contain_sf"/>
</dbReference>
<dbReference type="KEGG" id="ache:ACHE_40371S"/>
<reference evidence="4" key="2">
    <citation type="submission" date="2021-02" db="EMBL/GenBank/DDBJ databases">
        <title>Aspergillus chevalieri M1 genome sequence.</title>
        <authorList>
            <person name="Kadooka C."/>
            <person name="Mori K."/>
            <person name="Futagami T."/>
        </authorList>
    </citation>
    <scope>NUCLEOTIDE SEQUENCE</scope>
    <source>
        <strain evidence="4">M1</strain>
    </source>
</reference>
<dbReference type="GeneID" id="66982166"/>
<dbReference type="SUPFAM" id="SSF48403">
    <property type="entry name" value="Ankyrin repeat"/>
    <property type="match status" value="1"/>
</dbReference>
<evidence type="ECO:0000256" key="1">
    <source>
        <dbReference type="ARBA" id="ARBA00001974"/>
    </source>
</evidence>
<keyword evidence="5" id="KW-1185">Reference proteome</keyword>
<dbReference type="GO" id="GO:0050660">
    <property type="term" value="F:flavin adenine dinucleotide binding"/>
    <property type="evidence" value="ECO:0007669"/>
    <property type="project" value="InterPro"/>
</dbReference>
<comment type="cofactor">
    <cofactor evidence="1">
        <name>FAD</name>
        <dbReference type="ChEBI" id="CHEBI:57692"/>
    </cofactor>
</comment>
<evidence type="ECO:0000313" key="4">
    <source>
        <dbReference type="EMBL" id="BCR87807.1"/>
    </source>
</evidence>
<dbReference type="Pfam" id="PF02913">
    <property type="entry name" value="FAD-oxidase_C"/>
    <property type="match status" value="1"/>
</dbReference>
<sequence>MKLLYDTKQVNIDSKDFCSLTPLSHAAVSGQERAVKFLLDTKKVDIDVTDLNNEAPLSLVEENGHELVQTICGIQPQWALHWFRGTLGFVIEATLKLAHITEETGVAVATFPTMREAAKAAIQVIHQGIAIGAIELLDDVQMDVTNKIGGTGREWNVLPCCSSNSVGPS</sequence>
<organism evidence="4 5">
    <name type="scientific">Aspergillus chevalieri</name>
    <name type="common">Eurotium chevalieri</name>
    <dbReference type="NCBI Taxonomy" id="182096"/>
    <lineage>
        <taxon>Eukaryota</taxon>
        <taxon>Fungi</taxon>
        <taxon>Dikarya</taxon>
        <taxon>Ascomycota</taxon>
        <taxon>Pezizomycotina</taxon>
        <taxon>Eurotiomycetes</taxon>
        <taxon>Eurotiomycetidae</taxon>
        <taxon>Eurotiales</taxon>
        <taxon>Aspergillaceae</taxon>
        <taxon>Aspergillus</taxon>
        <taxon>Aspergillus subgen. Aspergillus</taxon>
    </lineage>
</organism>
<dbReference type="EMBL" id="AP024419">
    <property type="protein sequence ID" value="BCR87807.1"/>
    <property type="molecule type" value="Genomic_DNA"/>
</dbReference>
<dbReference type="GO" id="GO:0004458">
    <property type="term" value="F:D-lactate dehydrogenase (cytochrome) activity"/>
    <property type="evidence" value="ECO:0007669"/>
    <property type="project" value="TreeGrafter"/>
</dbReference>
<accession>A0A7R7VN90</accession>
<dbReference type="GO" id="GO:0005739">
    <property type="term" value="C:mitochondrion"/>
    <property type="evidence" value="ECO:0007669"/>
    <property type="project" value="TreeGrafter"/>
</dbReference>